<dbReference type="Proteomes" id="UP000539473">
    <property type="component" value="Unassembled WGS sequence"/>
</dbReference>
<keyword evidence="1" id="KW-0812">Transmembrane</keyword>
<name>A0A7W8NNA0_9DEIO</name>
<keyword evidence="1" id="KW-1133">Transmembrane helix</keyword>
<feature type="transmembrane region" description="Helical" evidence="1">
    <location>
        <begin position="15"/>
        <end position="39"/>
    </location>
</feature>
<feature type="transmembrane region" description="Helical" evidence="1">
    <location>
        <begin position="88"/>
        <end position="107"/>
    </location>
</feature>
<evidence type="ECO:0000313" key="3">
    <source>
        <dbReference type="Proteomes" id="UP000539473"/>
    </source>
</evidence>
<feature type="transmembrane region" description="Helical" evidence="1">
    <location>
        <begin position="46"/>
        <end position="68"/>
    </location>
</feature>
<evidence type="ECO:0000256" key="1">
    <source>
        <dbReference type="SAM" id="Phobius"/>
    </source>
</evidence>
<dbReference type="RefSeq" id="WP_184111496.1">
    <property type="nucleotide sequence ID" value="NZ_JACHFK010000004.1"/>
</dbReference>
<comment type="caution">
    <text evidence="2">The sequence shown here is derived from an EMBL/GenBank/DDBJ whole genome shotgun (WGS) entry which is preliminary data.</text>
</comment>
<evidence type="ECO:0008006" key="4">
    <source>
        <dbReference type="Google" id="ProtNLM"/>
    </source>
</evidence>
<reference evidence="2 3" key="1">
    <citation type="submission" date="2020-08" db="EMBL/GenBank/DDBJ databases">
        <title>Genomic Encyclopedia of Type Strains, Phase IV (KMG-IV): sequencing the most valuable type-strain genomes for metagenomic binning, comparative biology and taxonomic classification.</title>
        <authorList>
            <person name="Goeker M."/>
        </authorList>
    </citation>
    <scope>NUCLEOTIDE SEQUENCE [LARGE SCALE GENOMIC DNA]</scope>
    <source>
        <strain evidence="2 3">DSM 27521</strain>
    </source>
</reference>
<dbReference type="EMBL" id="JACHFK010000004">
    <property type="protein sequence ID" value="MBB5376684.1"/>
    <property type="molecule type" value="Genomic_DNA"/>
</dbReference>
<proteinExistence type="predicted"/>
<feature type="transmembrane region" description="Helical" evidence="1">
    <location>
        <begin position="274"/>
        <end position="296"/>
    </location>
</feature>
<evidence type="ECO:0000313" key="2">
    <source>
        <dbReference type="EMBL" id="MBB5376684.1"/>
    </source>
</evidence>
<organism evidence="2 3">
    <name type="scientific">Deinococcus metalli</name>
    <dbReference type="NCBI Taxonomy" id="1141878"/>
    <lineage>
        <taxon>Bacteria</taxon>
        <taxon>Thermotogati</taxon>
        <taxon>Deinococcota</taxon>
        <taxon>Deinococci</taxon>
        <taxon>Deinococcales</taxon>
        <taxon>Deinococcaceae</taxon>
        <taxon>Deinococcus</taxon>
    </lineage>
</organism>
<protein>
    <recommendedName>
        <fullName evidence="4">PhnA-like protein</fullName>
    </recommendedName>
</protein>
<accession>A0A7W8NNA0</accession>
<dbReference type="AlphaFoldDB" id="A0A7W8NNA0"/>
<gene>
    <name evidence="2" type="ORF">HNQ07_002148</name>
</gene>
<sequence>MTLVDHGTVLSRINWTGVIAGLAVGVVTQLSLSALGVVFGAGANSFGNLAIGTVVWLALSIAISSVLAGLTAARAAGYLTPAQGRFNGLITGCLLAVLTTLVLSNALTAGYRTASTVIGNVVGTAASGAAAAGSAAANTGALQSDPVQNIVNGLDDQEIGQLIADGAPELSDQQATAATRVVSGIIRRASNDIGKNLGDLTNLGQVVTKRVDAITGALSGPEFVSRLQRQGLSQAQAQQTAQAISARATELKQQALDTAAATERIARQTATTAGWSFLLALGLILGFATLGGGMGADRPKPGQGLDGQVSRTH</sequence>
<keyword evidence="1" id="KW-0472">Membrane</keyword>